<dbReference type="RefSeq" id="WP_145083322.1">
    <property type="nucleotide sequence ID" value="NZ_CP036298.1"/>
</dbReference>
<proteinExistence type="predicted"/>
<evidence type="ECO:0000313" key="2">
    <source>
        <dbReference type="EMBL" id="QDV26843.1"/>
    </source>
</evidence>
<sequence>MRICNAHSETAGAKITCRLAHSREDFCNAFRLLHQQYCAAGLCRPNPSGMRISPQQLQPESQVIVAEQRRQVVGTVSLTIDSKRQLPLENIFGTEVRALRTRKLRLLEVGCLAATGSTHRFPSPVYAALTRAAIEVAQRSGTDRMIAAVHPRHSKFYERSMGFQRLSQPVAYEMVEGQLAVCVSGSPNSPGNYRNPWRRIFFEGPLNPLLSLNSAMLPFDRAYFSRLLNQLQPASLPTRHRVA</sequence>
<dbReference type="SUPFAM" id="SSF55729">
    <property type="entry name" value="Acyl-CoA N-acyltransferases (Nat)"/>
    <property type="match status" value="1"/>
</dbReference>
<accession>A0A518GE21</accession>
<dbReference type="AlphaFoldDB" id="A0A518GE21"/>
<dbReference type="EMBL" id="CP036298">
    <property type="protein sequence ID" value="QDV26843.1"/>
    <property type="molecule type" value="Genomic_DNA"/>
</dbReference>
<dbReference type="Pfam" id="PF21926">
    <property type="entry name" value="FeeM"/>
    <property type="match status" value="1"/>
</dbReference>
<keyword evidence="3" id="KW-1185">Reference proteome</keyword>
<dbReference type="Proteomes" id="UP000318017">
    <property type="component" value="Chromosome"/>
</dbReference>
<dbReference type="InterPro" id="IPR016181">
    <property type="entry name" value="Acyl_CoA_acyltransferase"/>
</dbReference>
<gene>
    <name evidence="2" type="ORF">Q31a_52220</name>
</gene>
<reference evidence="2 3" key="1">
    <citation type="submission" date="2019-02" db="EMBL/GenBank/DDBJ databases">
        <title>Deep-cultivation of Planctomycetes and their phenomic and genomic characterization uncovers novel biology.</title>
        <authorList>
            <person name="Wiegand S."/>
            <person name="Jogler M."/>
            <person name="Boedeker C."/>
            <person name="Pinto D."/>
            <person name="Vollmers J."/>
            <person name="Rivas-Marin E."/>
            <person name="Kohn T."/>
            <person name="Peeters S.H."/>
            <person name="Heuer A."/>
            <person name="Rast P."/>
            <person name="Oberbeckmann S."/>
            <person name="Bunk B."/>
            <person name="Jeske O."/>
            <person name="Meyerdierks A."/>
            <person name="Storesund J.E."/>
            <person name="Kallscheuer N."/>
            <person name="Luecker S."/>
            <person name="Lage O.M."/>
            <person name="Pohl T."/>
            <person name="Merkel B.J."/>
            <person name="Hornburger P."/>
            <person name="Mueller R.-W."/>
            <person name="Bruemmer F."/>
            <person name="Labrenz M."/>
            <person name="Spormann A.M."/>
            <person name="Op den Camp H."/>
            <person name="Overmann J."/>
            <person name="Amann R."/>
            <person name="Jetten M.S.M."/>
            <person name="Mascher T."/>
            <person name="Medema M.H."/>
            <person name="Devos D.P."/>
            <person name="Kaster A.-K."/>
            <person name="Ovreas L."/>
            <person name="Rohde M."/>
            <person name="Galperin M.Y."/>
            <person name="Jogler C."/>
        </authorList>
    </citation>
    <scope>NUCLEOTIDE SEQUENCE [LARGE SCALE GENOMIC DNA]</scope>
    <source>
        <strain evidence="2 3">Q31a</strain>
    </source>
</reference>
<name>A0A518GE21_9BACT</name>
<evidence type="ECO:0000313" key="3">
    <source>
        <dbReference type="Proteomes" id="UP000318017"/>
    </source>
</evidence>
<dbReference type="Gene3D" id="3.40.630.30">
    <property type="match status" value="1"/>
</dbReference>
<evidence type="ECO:0000259" key="1">
    <source>
        <dbReference type="Pfam" id="PF21926"/>
    </source>
</evidence>
<organism evidence="2 3">
    <name type="scientific">Aureliella helgolandensis</name>
    <dbReference type="NCBI Taxonomy" id="2527968"/>
    <lineage>
        <taxon>Bacteria</taxon>
        <taxon>Pseudomonadati</taxon>
        <taxon>Planctomycetota</taxon>
        <taxon>Planctomycetia</taxon>
        <taxon>Pirellulales</taxon>
        <taxon>Pirellulaceae</taxon>
        <taxon>Aureliella</taxon>
    </lineage>
</organism>
<feature type="domain" description="N-acyl amino acid synthase FeeM catalytic core" evidence="1">
    <location>
        <begin position="29"/>
        <end position="182"/>
    </location>
</feature>
<dbReference type="OrthoDB" id="5958114at2"/>
<dbReference type="InterPro" id="IPR054597">
    <property type="entry name" value="FeeM_cat"/>
</dbReference>
<protein>
    <recommendedName>
        <fullName evidence="1">N-acyl amino acid synthase FeeM catalytic core domain-containing protein</fullName>
    </recommendedName>
</protein>
<dbReference type="KEGG" id="ahel:Q31a_52220"/>